<dbReference type="GO" id="GO:0005525">
    <property type="term" value="F:GTP binding"/>
    <property type="evidence" value="ECO:0007669"/>
    <property type="project" value="UniProtKB-KW"/>
</dbReference>
<feature type="binding site" evidence="11">
    <location>
        <position position="159"/>
    </location>
    <ligand>
        <name>Mn(2+)</name>
        <dbReference type="ChEBI" id="CHEBI:29035"/>
        <label>1</label>
    </ligand>
</feature>
<dbReference type="GO" id="GO:0170057">
    <property type="term" value="F:RNA ligase (GTP) activity"/>
    <property type="evidence" value="ECO:0007669"/>
    <property type="project" value="UniProtKB-EC"/>
</dbReference>
<evidence type="ECO:0000256" key="6">
    <source>
        <dbReference type="ARBA" id="ARBA00023134"/>
    </source>
</evidence>
<dbReference type="Proteomes" id="UP000095743">
    <property type="component" value="Chromosome"/>
</dbReference>
<dbReference type="OrthoDB" id="9802323at2"/>
<keyword evidence="4 10" id="KW-0547">Nucleotide-binding</keyword>
<evidence type="ECO:0000256" key="3">
    <source>
        <dbReference type="ARBA" id="ARBA00022723"/>
    </source>
</evidence>
<organism evidence="12 13">
    <name type="scientific">Geosporobacter ferrireducens</name>
    <dbReference type="NCBI Taxonomy" id="1424294"/>
    <lineage>
        <taxon>Bacteria</taxon>
        <taxon>Bacillati</taxon>
        <taxon>Bacillota</taxon>
        <taxon>Clostridia</taxon>
        <taxon>Peptostreptococcales</taxon>
        <taxon>Thermotaleaceae</taxon>
        <taxon>Geosporobacter</taxon>
    </lineage>
</organism>
<dbReference type="EMBL" id="CP017269">
    <property type="protein sequence ID" value="AOT72137.1"/>
    <property type="molecule type" value="Genomic_DNA"/>
</dbReference>
<feature type="binding site" evidence="10">
    <location>
        <position position="397"/>
    </location>
    <ligand>
        <name>GMP</name>
        <dbReference type="ChEBI" id="CHEBI:58115"/>
    </ligand>
</feature>
<dbReference type="InterPro" id="IPR052915">
    <property type="entry name" value="RtcB-like"/>
</dbReference>
<dbReference type="GO" id="GO:0003909">
    <property type="term" value="F:DNA ligase activity"/>
    <property type="evidence" value="ECO:0007669"/>
    <property type="project" value="TreeGrafter"/>
</dbReference>
<dbReference type="Pfam" id="PF01139">
    <property type="entry name" value="RtcB"/>
    <property type="match status" value="1"/>
</dbReference>
<evidence type="ECO:0000256" key="5">
    <source>
        <dbReference type="ARBA" id="ARBA00022800"/>
    </source>
</evidence>
<evidence type="ECO:0000256" key="2">
    <source>
        <dbReference type="ARBA" id="ARBA00022598"/>
    </source>
</evidence>
<dbReference type="EC" id="6.5.1.8" evidence="1"/>
<evidence type="ECO:0000256" key="10">
    <source>
        <dbReference type="PIRSR" id="PIRSR601233-2"/>
    </source>
</evidence>
<evidence type="ECO:0000256" key="4">
    <source>
        <dbReference type="ARBA" id="ARBA00022741"/>
    </source>
</evidence>
<proteinExistence type="predicted"/>
<gene>
    <name evidence="12" type="ORF">Gferi_22905</name>
</gene>
<dbReference type="GO" id="GO:0042245">
    <property type="term" value="P:RNA repair"/>
    <property type="evidence" value="ECO:0007669"/>
    <property type="project" value="UniProtKB-KW"/>
</dbReference>
<keyword evidence="3 11" id="KW-0479">Metal-binding</keyword>
<dbReference type="KEGG" id="gfe:Gferi_22905"/>
<feature type="active site" description="GMP-histidine intermediate" evidence="9">
    <location>
        <position position="323"/>
    </location>
</feature>
<keyword evidence="7 11" id="KW-0464">Manganese</keyword>
<dbReference type="SUPFAM" id="SSF103365">
    <property type="entry name" value="Hypothetical protein PH1602"/>
    <property type="match status" value="1"/>
</dbReference>
<keyword evidence="6 10" id="KW-0342">GTP-binding</keyword>
<feature type="binding site" evidence="10">
    <location>
        <position position="306"/>
    </location>
    <ligand>
        <name>GMP</name>
        <dbReference type="ChEBI" id="CHEBI:58115"/>
    </ligand>
</feature>
<keyword evidence="5" id="KW-0692">RNA repair</keyword>
<dbReference type="PANTHER" id="PTHR43749:SF2">
    <property type="entry name" value="RNA-SPLICING LIGASE RTCB"/>
    <property type="match status" value="1"/>
</dbReference>
<feature type="binding site" evidence="10">
    <location>
        <begin position="299"/>
        <end position="302"/>
    </location>
    <ligand>
        <name>GMP</name>
        <dbReference type="ChEBI" id="CHEBI:58115"/>
    </ligand>
</feature>
<feature type="binding site" evidence="10">
    <location>
        <begin position="158"/>
        <end position="162"/>
    </location>
    <ligand>
        <name>GMP</name>
        <dbReference type="ChEBI" id="CHEBI:58115"/>
    </ligand>
</feature>
<keyword evidence="2 12" id="KW-0436">Ligase</keyword>
<protein>
    <recommendedName>
        <fullName evidence="1">3'-phosphate/5'-hydroxy nucleic acid ligase</fullName>
        <ecNumber evidence="1">6.5.1.8</ecNumber>
    </recommendedName>
</protein>
<dbReference type="GO" id="GO:0006281">
    <property type="term" value="P:DNA repair"/>
    <property type="evidence" value="ECO:0007669"/>
    <property type="project" value="TreeGrafter"/>
</dbReference>
<evidence type="ECO:0000313" key="13">
    <source>
        <dbReference type="Proteomes" id="UP000095743"/>
    </source>
</evidence>
<feature type="binding site" evidence="11">
    <location>
        <position position="176"/>
    </location>
    <ligand>
        <name>Mn(2+)</name>
        <dbReference type="ChEBI" id="CHEBI:29035"/>
        <label>2</label>
    </ligand>
</feature>
<comment type="cofactor">
    <cofactor evidence="11">
        <name>Mn(2+)</name>
        <dbReference type="ChEBI" id="CHEBI:29035"/>
    </cofactor>
    <text evidence="11">Binds 2 manganese ions per subunit.</text>
</comment>
<name>A0A1D8GMN1_9FIRM</name>
<evidence type="ECO:0000256" key="1">
    <source>
        <dbReference type="ARBA" id="ARBA00012726"/>
    </source>
</evidence>
<feature type="binding site" evidence="10">
    <location>
        <begin position="267"/>
        <end position="268"/>
    </location>
    <ligand>
        <name>GMP</name>
        <dbReference type="ChEBI" id="CHEBI:58115"/>
    </ligand>
</feature>
<feature type="binding site" evidence="11">
    <location>
        <position position="77"/>
    </location>
    <ligand>
        <name>Mn(2+)</name>
        <dbReference type="ChEBI" id="CHEBI:29035"/>
        <label>1</label>
    </ligand>
</feature>
<evidence type="ECO:0000256" key="7">
    <source>
        <dbReference type="ARBA" id="ARBA00023211"/>
    </source>
</evidence>
<evidence type="ECO:0000313" key="12">
    <source>
        <dbReference type="EMBL" id="AOT72137.1"/>
    </source>
</evidence>
<dbReference type="InterPro" id="IPR036025">
    <property type="entry name" value="RtcB-like_sf"/>
</dbReference>
<dbReference type="InterPro" id="IPR001233">
    <property type="entry name" value="RtcB"/>
</dbReference>
<comment type="catalytic activity">
    <reaction evidence="8">
        <text>a 3'-end 3'-phospho-ribonucleotide-RNA + a 5'-end dephospho-ribonucleoside-RNA + GTP = a ribonucleotidyl-ribonucleotide-RNA + GMP + diphosphate</text>
        <dbReference type="Rhea" id="RHEA:68076"/>
        <dbReference type="Rhea" id="RHEA-COMP:10463"/>
        <dbReference type="Rhea" id="RHEA-COMP:13936"/>
        <dbReference type="Rhea" id="RHEA-COMP:17355"/>
        <dbReference type="ChEBI" id="CHEBI:33019"/>
        <dbReference type="ChEBI" id="CHEBI:37565"/>
        <dbReference type="ChEBI" id="CHEBI:58115"/>
        <dbReference type="ChEBI" id="CHEBI:83062"/>
        <dbReference type="ChEBI" id="CHEBI:138284"/>
        <dbReference type="ChEBI" id="CHEBI:173118"/>
        <dbReference type="EC" id="6.5.1.8"/>
    </reaction>
</comment>
<evidence type="ECO:0000256" key="8">
    <source>
        <dbReference type="ARBA" id="ARBA00047746"/>
    </source>
</evidence>
<dbReference type="GO" id="GO:0006396">
    <property type="term" value="P:RNA processing"/>
    <property type="evidence" value="ECO:0007669"/>
    <property type="project" value="InterPro"/>
</dbReference>
<dbReference type="RefSeq" id="WP_069980452.1">
    <property type="nucleotide sequence ID" value="NZ_CP017269.1"/>
</dbReference>
<feature type="binding site" evidence="10">
    <location>
        <begin position="323"/>
        <end position="326"/>
    </location>
    <ligand>
        <name>GMP</name>
        <dbReference type="ChEBI" id="CHEBI:58115"/>
    </ligand>
</feature>
<dbReference type="STRING" id="1424294.Gferi_22905"/>
<keyword evidence="13" id="KW-1185">Reference proteome</keyword>
<evidence type="ECO:0000256" key="9">
    <source>
        <dbReference type="PIRSR" id="PIRSR601233-1"/>
    </source>
</evidence>
<sequence>MFVIEPKEKQYKTIKVWLQDQTQVEEGCLKQAINLSQLPFLHQWVCLMPDTHEGFGMPIGGVIALKDMIIPNAVGVDIGCGMAFVATNIHKSEFSENEYKQLVGDIMRDIPTGFAHHKAKQSSTILDEALKCLDAYPRELVDEIERAYYQIGTLGGGNHFIEIQEDVQGVLGIMIHSGSRNFGLKIANYFNQVAKDLNEKWKSPIPKFYDLSYLPTNTAEGKAYIQWMNLALEFARENRQKMLMVVQNKLQKRLSHIVFNNEVNAHHNYAALEEHYGEQVWIHRKGAIRTLKGELGIIPGAMGSFSYIVEGLGNQEAFNSCSHGAGRKMSRSKAKQLYSVEKTILDLNQQGIVLGKTKKSDVSDECRWAYKDIDFVISQELDLARPVKKLKTLCVIKG</sequence>
<dbReference type="GO" id="GO:0030145">
    <property type="term" value="F:manganese ion binding"/>
    <property type="evidence" value="ECO:0007669"/>
    <property type="project" value="TreeGrafter"/>
</dbReference>
<feature type="binding site" evidence="11">
    <location>
        <position position="267"/>
    </location>
    <ligand>
        <name>Mn(2+)</name>
        <dbReference type="ChEBI" id="CHEBI:29035"/>
        <label>2</label>
    </ligand>
</feature>
<dbReference type="PANTHER" id="PTHR43749">
    <property type="entry name" value="RNA-SPLICING LIGASE RTCB"/>
    <property type="match status" value="1"/>
</dbReference>
<accession>A0A1D8GMN1</accession>
<dbReference type="AlphaFoldDB" id="A0A1D8GMN1"/>
<reference evidence="12 13" key="1">
    <citation type="submission" date="2016-09" db="EMBL/GenBank/DDBJ databases">
        <title>Genomic analysis reveals versatility of anaerobic energy metabolism of Geosporobacter ferrireducens IRF9 of phylum Firmicutes.</title>
        <authorList>
            <person name="Kim S.-J."/>
        </authorList>
    </citation>
    <scope>NUCLEOTIDE SEQUENCE [LARGE SCALE GENOMIC DNA]</scope>
    <source>
        <strain evidence="12 13">IRF9</strain>
    </source>
</reference>
<evidence type="ECO:0000256" key="11">
    <source>
        <dbReference type="PIRSR" id="PIRSR601233-3"/>
    </source>
</evidence>
<dbReference type="Gene3D" id="3.90.1860.10">
    <property type="entry name" value="tRNA-splicing ligase RtcB"/>
    <property type="match status" value="1"/>
</dbReference>